<dbReference type="Proteomes" id="UP001324794">
    <property type="component" value="Chromosome"/>
</dbReference>
<evidence type="ECO:0000313" key="2">
    <source>
        <dbReference type="Proteomes" id="UP001324794"/>
    </source>
</evidence>
<proteinExistence type="predicted"/>
<name>A0ABZ0YQF6_9GAMM</name>
<evidence type="ECO:0000313" key="1">
    <source>
        <dbReference type="EMBL" id="WQH14211.1"/>
    </source>
</evidence>
<sequence>MQEYTNKNGVKFFIETAPAPVPKDADYYGFSFHVIAGETDNFPAKTYKAMIEKRICQSEDQAYIWLNTKALDFLKEVLDTYENGQTLLLLPASDGWWVI</sequence>
<protein>
    <submittedName>
        <fullName evidence="1">Uncharacterized protein</fullName>
    </submittedName>
</protein>
<accession>A0ABZ0YQF6</accession>
<keyword evidence="2" id="KW-1185">Reference proteome</keyword>
<reference evidence="1 2" key="1">
    <citation type="submission" date="2023-11" db="EMBL/GenBank/DDBJ databases">
        <title>MicrobeMod: A computational toolkit for identifying prokaryotic methylation and restriction-modification with nanopore sequencing.</title>
        <authorList>
            <person name="Crits-Christoph A."/>
            <person name="Kang S.C."/>
            <person name="Lee H."/>
            <person name="Ostrov N."/>
        </authorList>
    </citation>
    <scope>NUCLEOTIDE SEQUENCE [LARGE SCALE GENOMIC DNA]</scope>
    <source>
        <strain evidence="1 2">ATCC BAA-805</strain>
    </source>
</reference>
<dbReference type="EMBL" id="CP140255">
    <property type="protein sequence ID" value="WQH14211.1"/>
    <property type="molecule type" value="Genomic_DNA"/>
</dbReference>
<gene>
    <name evidence="1" type="ORF">SR894_06635</name>
</gene>
<organism evidence="1 2">
    <name type="scientific">Vreelandella neptunia</name>
    <dbReference type="NCBI Taxonomy" id="115551"/>
    <lineage>
        <taxon>Bacteria</taxon>
        <taxon>Pseudomonadati</taxon>
        <taxon>Pseudomonadota</taxon>
        <taxon>Gammaproteobacteria</taxon>
        <taxon>Oceanospirillales</taxon>
        <taxon>Halomonadaceae</taxon>
        <taxon>Vreelandella</taxon>
    </lineage>
</organism>
<dbReference type="RefSeq" id="WP_223288184.1">
    <property type="nucleotide sequence ID" value="NZ_CP140255.1"/>
</dbReference>